<dbReference type="AlphaFoldDB" id="A0A426ZQ89"/>
<feature type="domain" description="Retrotransposon gag" evidence="2">
    <location>
        <begin position="126"/>
        <end position="192"/>
    </location>
</feature>
<dbReference type="Proteomes" id="UP000287651">
    <property type="component" value="Unassembled WGS sequence"/>
</dbReference>
<feature type="region of interest" description="Disordered" evidence="1">
    <location>
        <begin position="1"/>
        <end position="30"/>
    </location>
</feature>
<reference evidence="3 4" key="1">
    <citation type="journal article" date="2014" name="Agronomy (Basel)">
        <title>A Draft Genome Sequence for Ensete ventricosum, the Drought-Tolerant Tree Against Hunger.</title>
        <authorList>
            <person name="Harrison J."/>
            <person name="Moore K.A."/>
            <person name="Paszkiewicz K."/>
            <person name="Jones T."/>
            <person name="Grant M."/>
            <person name="Ambacheew D."/>
            <person name="Muzemil S."/>
            <person name="Studholme D.J."/>
        </authorList>
    </citation>
    <scope>NUCLEOTIDE SEQUENCE [LARGE SCALE GENOMIC DNA]</scope>
</reference>
<name>A0A426ZQ89_ENSVE</name>
<evidence type="ECO:0000259" key="2">
    <source>
        <dbReference type="Pfam" id="PF03732"/>
    </source>
</evidence>
<dbReference type="PANTHER" id="PTHR33223:SF10">
    <property type="entry name" value="AMINOTRANSFERASE-LIKE PLANT MOBILE DOMAIN-CONTAINING PROTEIN"/>
    <property type="match status" value="1"/>
</dbReference>
<accession>A0A426ZQ89</accession>
<sequence>MPPRQHHLPRATVAPESYSGSRSQKHRRRPELYQSPEILEATLPPWLPHASLGICPRLLRMRSPLRNHVHPETPEPDTLSSDSIDSLRAQLRQVNRRLTNNSEHIAAFRAQMALYGTSDALIYRAFLTTLRGLARMWYNQLRPSSVSSFDQLYKEFGLNFLASARHKPTAASLLELSQNDDEPLVKFVAHFAAEIRCMCLEVPFVFGTLQDESASSK</sequence>
<dbReference type="Pfam" id="PF03732">
    <property type="entry name" value="Retrotrans_gag"/>
    <property type="match status" value="1"/>
</dbReference>
<evidence type="ECO:0000313" key="4">
    <source>
        <dbReference type="Proteomes" id="UP000287651"/>
    </source>
</evidence>
<evidence type="ECO:0000256" key="1">
    <source>
        <dbReference type="SAM" id="MobiDB-lite"/>
    </source>
</evidence>
<proteinExistence type="predicted"/>
<organism evidence="3 4">
    <name type="scientific">Ensete ventricosum</name>
    <name type="common">Abyssinian banana</name>
    <name type="synonym">Musa ensete</name>
    <dbReference type="NCBI Taxonomy" id="4639"/>
    <lineage>
        <taxon>Eukaryota</taxon>
        <taxon>Viridiplantae</taxon>
        <taxon>Streptophyta</taxon>
        <taxon>Embryophyta</taxon>
        <taxon>Tracheophyta</taxon>
        <taxon>Spermatophyta</taxon>
        <taxon>Magnoliopsida</taxon>
        <taxon>Liliopsida</taxon>
        <taxon>Zingiberales</taxon>
        <taxon>Musaceae</taxon>
        <taxon>Ensete</taxon>
    </lineage>
</organism>
<evidence type="ECO:0000313" key="3">
    <source>
        <dbReference type="EMBL" id="RRT66085.1"/>
    </source>
</evidence>
<dbReference type="EMBL" id="AMZH03005567">
    <property type="protein sequence ID" value="RRT66085.1"/>
    <property type="molecule type" value="Genomic_DNA"/>
</dbReference>
<protein>
    <recommendedName>
        <fullName evidence="2">Retrotransposon gag domain-containing protein</fullName>
    </recommendedName>
</protein>
<comment type="caution">
    <text evidence="3">The sequence shown here is derived from an EMBL/GenBank/DDBJ whole genome shotgun (WGS) entry which is preliminary data.</text>
</comment>
<gene>
    <name evidence="3" type="ORF">B296_00027101</name>
</gene>
<dbReference type="InterPro" id="IPR005162">
    <property type="entry name" value="Retrotrans_gag_dom"/>
</dbReference>
<dbReference type="PANTHER" id="PTHR33223">
    <property type="entry name" value="CCHC-TYPE DOMAIN-CONTAINING PROTEIN"/>
    <property type="match status" value="1"/>
</dbReference>